<comment type="subunit">
    <text evidence="7">The complex comprises the extracytoplasmic solute receptor protein and the two transmembrane proteins.</text>
</comment>
<evidence type="ECO:0000256" key="6">
    <source>
        <dbReference type="ARBA" id="ARBA00023136"/>
    </source>
</evidence>
<dbReference type="InterPro" id="IPR004681">
    <property type="entry name" value="TRAP_DctM"/>
</dbReference>
<evidence type="ECO:0000313" key="9">
    <source>
        <dbReference type="EMBL" id="TMV15007.1"/>
    </source>
</evidence>
<evidence type="ECO:0000256" key="2">
    <source>
        <dbReference type="ARBA" id="ARBA00022475"/>
    </source>
</evidence>
<feature type="transmembrane region" description="Helical" evidence="7">
    <location>
        <begin position="279"/>
        <end position="301"/>
    </location>
</feature>
<keyword evidence="2" id="KW-1003">Cell membrane</keyword>
<comment type="similarity">
    <text evidence="7">Belongs to the TRAP transporter large permease family.</text>
</comment>
<dbReference type="PANTHER" id="PTHR33362:SF5">
    <property type="entry name" value="C4-DICARBOXYLATE TRAP TRANSPORTER LARGE PERMEASE PROTEIN DCTM"/>
    <property type="match status" value="1"/>
</dbReference>
<proteinExistence type="inferred from homology"/>
<dbReference type="PANTHER" id="PTHR33362">
    <property type="entry name" value="SIALIC ACID TRAP TRANSPORTER PERMEASE PROTEIN SIAT-RELATED"/>
    <property type="match status" value="1"/>
</dbReference>
<keyword evidence="7" id="KW-0813">Transport</keyword>
<feature type="transmembrane region" description="Helical" evidence="7">
    <location>
        <begin position="174"/>
        <end position="197"/>
    </location>
</feature>
<evidence type="ECO:0000256" key="1">
    <source>
        <dbReference type="ARBA" id="ARBA00004429"/>
    </source>
</evidence>
<keyword evidence="10" id="KW-1185">Reference proteome</keyword>
<feature type="transmembrane region" description="Helical" evidence="7">
    <location>
        <begin position="95"/>
        <end position="119"/>
    </location>
</feature>
<feature type="transmembrane region" description="Helical" evidence="7">
    <location>
        <begin position="407"/>
        <end position="430"/>
    </location>
</feature>
<feature type="transmembrane region" description="Helical" evidence="7">
    <location>
        <begin position="51"/>
        <end position="75"/>
    </location>
</feature>
<dbReference type="RefSeq" id="WP_138862358.1">
    <property type="nucleotide sequence ID" value="NZ_VCPC01000001.1"/>
</dbReference>
<dbReference type="InterPro" id="IPR010656">
    <property type="entry name" value="DctM"/>
</dbReference>
<keyword evidence="3 7" id="KW-0997">Cell inner membrane</keyword>
<name>A0ABY2XD96_9RHOB</name>
<feature type="transmembrane region" description="Helical" evidence="7">
    <location>
        <begin position="6"/>
        <end position="39"/>
    </location>
</feature>
<feature type="transmembrane region" description="Helical" evidence="7">
    <location>
        <begin position="363"/>
        <end position="387"/>
    </location>
</feature>
<gene>
    <name evidence="9" type="ORF">FGK64_03300</name>
</gene>
<dbReference type="PIRSF" id="PIRSF006066">
    <property type="entry name" value="HI0050"/>
    <property type="match status" value="1"/>
</dbReference>
<feature type="transmembrane region" description="Helical" evidence="7">
    <location>
        <begin position="321"/>
        <end position="351"/>
    </location>
</feature>
<dbReference type="NCBIfam" id="TIGR00786">
    <property type="entry name" value="dctM"/>
    <property type="match status" value="1"/>
</dbReference>
<evidence type="ECO:0000256" key="3">
    <source>
        <dbReference type="ARBA" id="ARBA00022519"/>
    </source>
</evidence>
<organism evidence="9 10">
    <name type="scientific">Arenibacterium halophilum</name>
    <dbReference type="NCBI Taxonomy" id="2583821"/>
    <lineage>
        <taxon>Bacteria</taxon>
        <taxon>Pseudomonadati</taxon>
        <taxon>Pseudomonadota</taxon>
        <taxon>Alphaproteobacteria</taxon>
        <taxon>Rhodobacterales</taxon>
        <taxon>Paracoccaceae</taxon>
        <taxon>Arenibacterium</taxon>
    </lineage>
</organism>
<sequence>MDRLEIGFSGLAIVLALIGLRMPIGLVLAVVSFGGIWACTNLTAAWGLVRAVPYQFIATWSFSAVPMFLLMGYIASHAGLTNGLFRAMRVMLARLPGGLACSTVGACALFAAASGSSVATSAAMSRIAVPEMIRAGYDKALATGCVAASGTLGSLIPPSILMVLYGVFTQQSVGQLFMAGFLPGVLSAVIYMGMIVARVKFSPSLAPERPEAIDKGELKAALKEIWPLPLLIFGVLGGIFLGIMTPTEAGAVGAFLALLIAAARGRLGVTMMRGALKDAAAGTSVIFIIAMGASMFTSFMGLSGVPRAVSETMLSIGDDPITLILMIAVIYILMGMFIDSIGLMLLTLPILMPLLAAADVNMIWFGIIVIKLLEIGLITPPVGLNVYVINSALRGQVPLPTIFRGALWFMAMDVLTIVILVAFPAITLWLPSLMK</sequence>
<keyword evidence="5 7" id="KW-1133">Transmembrane helix</keyword>
<evidence type="ECO:0000313" key="10">
    <source>
        <dbReference type="Proteomes" id="UP001191082"/>
    </source>
</evidence>
<feature type="transmembrane region" description="Helical" evidence="7">
    <location>
        <begin position="140"/>
        <end position="168"/>
    </location>
</feature>
<dbReference type="EMBL" id="VCPC01000001">
    <property type="protein sequence ID" value="TMV15007.1"/>
    <property type="molecule type" value="Genomic_DNA"/>
</dbReference>
<feature type="transmembrane region" description="Helical" evidence="7">
    <location>
        <begin position="225"/>
        <end position="243"/>
    </location>
</feature>
<dbReference type="Proteomes" id="UP001191082">
    <property type="component" value="Unassembled WGS sequence"/>
</dbReference>
<evidence type="ECO:0000259" key="8">
    <source>
        <dbReference type="Pfam" id="PF06808"/>
    </source>
</evidence>
<dbReference type="Pfam" id="PF06808">
    <property type="entry name" value="DctM"/>
    <property type="match status" value="1"/>
</dbReference>
<feature type="domain" description="TRAP C4-dicarboxylate transport system permease DctM subunit" evidence="8">
    <location>
        <begin position="11"/>
        <end position="426"/>
    </location>
</feature>
<comment type="function">
    <text evidence="7">Part of the tripartite ATP-independent periplasmic (TRAP) transport system.</text>
</comment>
<keyword evidence="4 7" id="KW-0812">Transmembrane</keyword>
<protein>
    <recommendedName>
        <fullName evidence="7">TRAP transporter large permease protein</fullName>
    </recommendedName>
</protein>
<evidence type="ECO:0000256" key="5">
    <source>
        <dbReference type="ARBA" id="ARBA00022989"/>
    </source>
</evidence>
<keyword evidence="6 7" id="KW-0472">Membrane</keyword>
<evidence type="ECO:0000256" key="7">
    <source>
        <dbReference type="RuleBase" id="RU369079"/>
    </source>
</evidence>
<comment type="caution">
    <text evidence="9">The sequence shown here is derived from an EMBL/GenBank/DDBJ whole genome shotgun (WGS) entry which is preliminary data.</text>
</comment>
<accession>A0ABY2XD96</accession>
<evidence type="ECO:0000256" key="4">
    <source>
        <dbReference type="ARBA" id="ARBA00022692"/>
    </source>
</evidence>
<reference evidence="9 10" key="1">
    <citation type="submission" date="2019-05" db="EMBL/GenBank/DDBJ databases">
        <title>Marivita sp. nov. isolated from sea sediment.</title>
        <authorList>
            <person name="Kim W."/>
        </authorList>
    </citation>
    <scope>NUCLEOTIDE SEQUENCE [LARGE SCALE GENOMIC DNA]</scope>
    <source>
        <strain evidence="9 10">CAU 1492</strain>
    </source>
</reference>
<comment type="subcellular location">
    <subcellularLocation>
        <location evidence="1 7">Cell inner membrane</location>
        <topology evidence="1 7">Multi-pass membrane protein</topology>
    </subcellularLocation>
</comment>
<feature type="transmembrane region" description="Helical" evidence="7">
    <location>
        <begin position="249"/>
        <end position="267"/>
    </location>
</feature>